<evidence type="ECO:0000256" key="1">
    <source>
        <dbReference type="SAM" id="MobiDB-lite"/>
    </source>
</evidence>
<feature type="region of interest" description="Disordered" evidence="1">
    <location>
        <begin position="36"/>
        <end position="55"/>
    </location>
</feature>
<name>A0A5B7FX01_PORTR</name>
<sequence length="86" mass="9488">MFGGRVDRRSYPVTSITTVSAPANQRQVHPDKDGVLTVKSSEGPNTHLIPYTEEKGDRSERVSECGCIAGRLSLSLCRLVMREKVL</sequence>
<evidence type="ECO:0000313" key="2">
    <source>
        <dbReference type="EMBL" id="MPC49855.1"/>
    </source>
</evidence>
<keyword evidence="3" id="KW-1185">Reference proteome</keyword>
<dbReference type="AlphaFoldDB" id="A0A5B7FX01"/>
<dbReference type="EMBL" id="VSRR010009136">
    <property type="protein sequence ID" value="MPC49855.1"/>
    <property type="molecule type" value="Genomic_DNA"/>
</dbReference>
<comment type="caution">
    <text evidence="2">The sequence shown here is derived from an EMBL/GenBank/DDBJ whole genome shotgun (WGS) entry which is preliminary data.</text>
</comment>
<accession>A0A5B7FX01</accession>
<gene>
    <name evidence="2" type="ORF">E2C01_043670</name>
</gene>
<protein>
    <submittedName>
        <fullName evidence="2">Uncharacterized protein</fullName>
    </submittedName>
</protein>
<organism evidence="2 3">
    <name type="scientific">Portunus trituberculatus</name>
    <name type="common">Swimming crab</name>
    <name type="synonym">Neptunus trituberculatus</name>
    <dbReference type="NCBI Taxonomy" id="210409"/>
    <lineage>
        <taxon>Eukaryota</taxon>
        <taxon>Metazoa</taxon>
        <taxon>Ecdysozoa</taxon>
        <taxon>Arthropoda</taxon>
        <taxon>Crustacea</taxon>
        <taxon>Multicrustacea</taxon>
        <taxon>Malacostraca</taxon>
        <taxon>Eumalacostraca</taxon>
        <taxon>Eucarida</taxon>
        <taxon>Decapoda</taxon>
        <taxon>Pleocyemata</taxon>
        <taxon>Brachyura</taxon>
        <taxon>Eubrachyura</taxon>
        <taxon>Portunoidea</taxon>
        <taxon>Portunidae</taxon>
        <taxon>Portuninae</taxon>
        <taxon>Portunus</taxon>
    </lineage>
</organism>
<proteinExistence type="predicted"/>
<reference evidence="2 3" key="1">
    <citation type="submission" date="2019-05" db="EMBL/GenBank/DDBJ databases">
        <title>Another draft genome of Portunus trituberculatus and its Hox gene families provides insights of decapod evolution.</title>
        <authorList>
            <person name="Jeong J.-H."/>
            <person name="Song I."/>
            <person name="Kim S."/>
            <person name="Choi T."/>
            <person name="Kim D."/>
            <person name="Ryu S."/>
            <person name="Kim W."/>
        </authorList>
    </citation>
    <scope>NUCLEOTIDE SEQUENCE [LARGE SCALE GENOMIC DNA]</scope>
    <source>
        <tissue evidence="2">Muscle</tissue>
    </source>
</reference>
<evidence type="ECO:0000313" key="3">
    <source>
        <dbReference type="Proteomes" id="UP000324222"/>
    </source>
</evidence>
<dbReference type="Proteomes" id="UP000324222">
    <property type="component" value="Unassembled WGS sequence"/>
</dbReference>